<evidence type="ECO:0000256" key="1">
    <source>
        <dbReference type="SAM" id="MobiDB-lite"/>
    </source>
</evidence>
<feature type="transmembrane region" description="Helical" evidence="2">
    <location>
        <begin position="151"/>
        <end position="169"/>
    </location>
</feature>
<evidence type="ECO:0000313" key="4">
    <source>
        <dbReference type="Proteomes" id="UP000266723"/>
    </source>
</evidence>
<keyword evidence="4" id="KW-1185">Reference proteome</keyword>
<dbReference type="PANTHER" id="PTHR36381:SF1">
    <property type="entry name" value="ETHYLENE-REGULATED TRANSCRIPT 2 (ERT2)"/>
    <property type="match status" value="1"/>
</dbReference>
<feature type="compositionally biased region" description="Polar residues" evidence="1">
    <location>
        <begin position="65"/>
        <end position="74"/>
    </location>
</feature>
<organism evidence="3 4">
    <name type="scientific">Brassica cretica</name>
    <name type="common">Mustard</name>
    <dbReference type="NCBI Taxonomy" id="69181"/>
    <lineage>
        <taxon>Eukaryota</taxon>
        <taxon>Viridiplantae</taxon>
        <taxon>Streptophyta</taxon>
        <taxon>Embryophyta</taxon>
        <taxon>Tracheophyta</taxon>
        <taxon>Spermatophyta</taxon>
        <taxon>Magnoliopsida</taxon>
        <taxon>eudicotyledons</taxon>
        <taxon>Gunneridae</taxon>
        <taxon>Pentapetalae</taxon>
        <taxon>rosids</taxon>
        <taxon>malvids</taxon>
        <taxon>Brassicales</taxon>
        <taxon>Brassicaceae</taxon>
        <taxon>Brassiceae</taxon>
        <taxon>Brassica</taxon>
    </lineage>
</organism>
<feature type="region of interest" description="Disordered" evidence="1">
    <location>
        <begin position="233"/>
        <end position="254"/>
    </location>
</feature>
<evidence type="ECO:0000313" key="3">
    <source>
        <dbReference type="EMBL" id="KAF3607002.1"/>
    </source>
</evidence>
<feature type="transmembrane region" description="Helical" evidence="2">
    <location>
        <begin position="447"/>
        <end position="474"/>
    </location>
</feature>
<keyword evidence="2" id="KW-1133">Transmembrane helix</keyword>
<evidence type="ECO:0000256" key="2">
    <source>
        <dbReference type="SAM" id="Phobius"/>
    </source>
</evidence>
<comment type="caution">
    <text evidence="3">The sequence shown here is derived from an EMBL/GenBank/DDBJ whole genome shotgun (WGS) entry which is preliminary data.</text>
</comment>
<gene>
    <name evidence="3" type="ORF">DY000_02049159</name>
</gene>
<evidence type="ECO:0008006" key="5">
    <source>
        <dbReference type="Google" id="ProtNLM"/>
    </source>
</evidence>
<accession>A0ABQ7ETR4</accession>
<dbReference type="EMBL" id="QGKV02000297">
    <property type="protein sequence ID" value="KAF3607002.1"/>
    <property type="molecule type" value="Genomic_DNA"/>
</dbReference>
<reference evidence="3 4" key="1">
    <citation type="journal article" date="2020" name="BMC Genomics">
        <title>Intraspecific diversification of the crop wild relative Brassica cretica Lam. using demographic model selection.</title>
        <authorList>
            <person name="Kioukis A."/>
            <person name="Michalopoulou V.A."/>
            <person name="Briers L."/>
            <person name="Pirintsos S."/>
            <person name="Studholme D.J."/>
            <person name="Pavlidis P."/>
            <person name="Sarris P.F."/>
        </authorList>
    </citation>
    <scope>NUCLEOTIDE SEQUENCE [LARGE SCALE GENOMIC DNA]</scope>
    <source>
        <strain evidence="4">cv. PFS-1207/04</strain>
    </source>
</reference>
<feature type="region of interest" description="Disordered" evidence="1">
    <location>
        <begin position="198"/>
        <end position="217"/>
    </location>
</feature>
<feature type="region of interest" description="Disordered" evidence="1">
    <location>
        <begin position="52"/>
        <end position="96"/>
    </location>
</feature>
<keyword evidence="2" id="KW-0812">Transmembrane</keyword>
<protein>
    <recommendedName>
        <fullName evidence="5">Reticulon domain-containing protein</fullName>
    </recommendedName>
</protein>
<feature type="transmembrane region" description="Helical" evidence="2">
    <location>
        <begin position="369"/>
        <end position="387"/>
    </location>
</feature>
<dbReference type="Proteomes" id="UP000266723">
    <property type="component" value="Unassembled WGS sequence"/>
</dbReference>
<dbReference type="PANTHER" id="PTHR36381">
    <property type="entry name" value="ETHYLENE-REGULATED TRANSCRIPT 2 (ERT2)"/>
    <property type="match status" value="1"/>
</dbReference>
<sequence length="476" mass="51960">MPLPWKKSKSGRISKFVSDLQQSPKRGGSLVVETGFPTSLIHLFFKNRDRLKKSSSKRNNNNNKAQIPTGPSHSHSTRQRVASLPPPPPLPASVTEDPAASKIDESFVCDGGSTLENRNDGNGGGGGCCVLMVVAIKVFVVAVLALSTKKLAVGITLSAFALLFLEFAVPRVLTLLNLCPNAQVRLDSLIRKLIGTKKLESSPPPSSSSSSTQERTRNNVSYEIFETFQEPRDRIEETRVPEPPPENQPAAEEREVLTIRDVVFTKEKSKSAKLKSKIVKKIVPKKLRSYKKKKKLKKMKEKEEAEGVEIEIFEEGGEGSTTEASSLYSEDITESEVSERYEIGSNPPLLESCEEEEEEDESKRDLTKVMVVIVIALAGLLGGKVLAIGLNSEGKRARLWKFLLLLFVFRGCGGTYGSPLSDGVDGSVVGWLAVRSYNCFAYETECFYSAVGAVLTALIVVTVAGSMSLSGFFFSG</sequence>
<proteinExistence type="predicted"/>
<name>A0ABQ7ETR4_BRACR</name>
<feature type="transmembrane region" description="Helical" evidence="2">
    <location>
        <begin position="124"/>
        <end position="144"/>
    </location>
</feature>
<keyword evidence="2" id="KW-0472">Membrane</keyword>